<proteinExistence type="predicted"/>
<keyword evidence="2" id="KW-1185">Reference proteome</keyword>
<protein>
    <recommendedName>
        <fullName evidence="3">Rubrerythrin family protein</fullName>
    </recommendedName>
</protein>
<evidence type="ECO:0000313" key="1">
    <source>
        <dbReference type="EMBL" id="MBB5324338.1"/>
    </source>
</evidence>
<organism evidence="1 2">
    <name type="scientific">Anoxybacteroides tepidamans</name>
    <dbReference type="NCBI Taxonomy" id="265948"/>
    <lineage>
        <taxon>Bacteria</taxon>
        <taxon>Bacillati</taxon>
        <taxon>Bacillota</taxon>
        <taxon>Bacilli</taxon>
        <taxon>Bacillales</taxon>
        <taxon>Anoxybacillaceae</taxon>
        <taxon>Anoxybacteroides</taxon>
    </lineage>
</organism>
<name>A0A7W8IPH4_9BACL</name>
<sequence length="88" mass="10239">MQMQQQTMTQQAGMPQPPQVISTKDALYLTDMMSWNLLAMKKAHFFASQCQDQEVVAAIERAGQMHQRHYQRMLQHLQNPNQPKTPLQ</sequence>
<evidence type="ECO:0000313" key="2">
    <source>
        <dbReference type="Proteomes" id="UP000520011"/>
    </source>
</evidence>
<dbReference type="AlphaFoldDB" id="A0A7W8IPH4"/>
<comment type="caution">
    <text evidence="1">The sequence shown here is derived from an EMBL/GenBank/DDBJ whole genome shotgun (WGS) entry which is preliminary data.</text>
</comment>
<reference evidence="1 2" key="1">
    <citation type="submission" date="2020-08" db="EMBL/GenBank/DDBJ databases">
        <title>Genomic Encyclopedia of Type Strains, Phase IV (KMG-IV): sequencing the most valuable type-strain genomes for metagenomic binning, comparative biology and taxonomic classification.</title>
        <authorList>
            <person name="Goeker M."/>
        </authorList>
    </citation>
    <scope>NUCLEOTIDE SEQUENCE [LARGE SCALE GENOMIC DNA]</scope>
    <source>
        <strain evidence="1 2">DSM 16325</strain>
    </source>
</reference>
<gene>
    <name evidence="1" type="ORF">HNQ34_001431</name>
</gene>
<evidence type="ECO:0008006" key="3">
    <source>
        <dbReference type="Google" id="ProtNLM"/>
    </source>
</evidence>
<dbReference type="Proteomes" id="UP000520011">
    <property type="component" value="Unassembled WGS sequence"/>
</dbReference>
<dbReference type="EMBL" id="JACHEP010000005">
    <property type="protein sequence ID" value="MBB5324338.1"/>
    <property type="molecule type" value="Genomic_DNA"/>
</dbReference>
<accession>A0A7W8IPH4</accession>